<reference evidence="2 3" key="1">
    <citation type="submission" date="2019-03" db="EMBL/GenBank/DDBJ databases">
        <title>Glutamicibacter sp. LJH19 genome.</title>
        <authorList>
            <person name="Sinai Borker S."/>
            <person name="Kumar R."/>
        </authorList>
    </citation>
    <scope>NUCLEOTIDE SEQUENCE [LARGE SCALE GENOMIC DNA]</scope>
    <source>
        <strain evidence="2 3">LJH19</strain>
    </source>
</reference>
<feature type="transmembrane region" description="Helical" evidence="1">
    <location>
        <begin position="39"/>
        <end position="63"/>
    </location>
</feature>
<keyword evidence="1" id="KW-0472">Membrane</keyword>
<evidence type="ECO:0000313" key="2">
    <source>
        <dbReference type="EMBL" id="TFH57037.1"/>
    </source>
</evidence>
<evidence type="ECO:0000313" key="3">
    <source>
        <dbReference type="Proteomes" id="UP000297638"/>
    </source>
</evidence>
<keyword evidence="1" id="KW-0812">Transmembrane</keyword>
<gene>
    <name evidence="2" type="ORF">EXY26_08580</name>
</gene>
<proteinExistence type="predicted"/>
<protein>
    <submittedName>
        <fullName evidence="2">Uncharacterized protein</fullName>
    </submittedName>
</protein>
<organism evidence="2 3">
    <name type="scientific">Glutamicibacter arilaitensis</name>
    <dbReference type="NCBI Taxonomy" id="256701"/>
    <lineage>
        <taxon>Bacteria</taxon>
        <taxon>Bacillati</taxon>
        <taxon>Actinomycetota</taxon>
        <taxon>Actinomycetes</taxon>
        <taxon>Micrococcales</taxon>
        <taxon>Micrococcaceae</taxon>
        <taxon>Glutamicibacter</taxon>
    </lineage>
</organism>
<sequence>MTSGGNDPRSWFDGMLSACFSIILALVGLYWATSLIESVWPTLVVILSVLGLVAGLVVAVRWWRNSRY</sequence>
<feature type="transmembrane region" description="Helical" evidence="1">
    <location>
        <begin position="12"/>
        <end position="33"/>
    </location>
</feature>
<evidence type="ECO:0000256" key="1">
    <source>
        <dbReference type="SAM" id="Phobius"/>
    </source>
</evidence>
<dbReference type="EMBL" id="SPDS01000001">
    <property type="protein sequence ID" value="TFH57037.1"/>
    <property type="molecule type" value="Genomic_DNA"/>
</dbReference>
<dbReference type="AlphaFoldDB" id="A0A4Y8U0K9"/>
<keyword evidence="1" id="KW-1133">Transmembrane helix</keyword>
<dbReference type="RefSeq" id="WP_134780042.1">
    <property type="nucleotide sequence ID" value="NZ_SPDS01000001.1"/>
</dbReference>
<dbReference type="Proteomes" id="UP000297638">
    <property type="component" value="Unassembled WGS sequence"/>
</dbReference>
<comment type="caution">
    <text evidence="2">The sequence shown here is derived from an EMBL/GenBank/DDBJ whole genome shotgun (WGS) entry which is preliminary data.</text>
</comment>
<accession>A0A4Y8U0K9</accession>
<name>A0A4Y8U0K9_9MICC</name>